<name>A0A6N2CAE2_SOLCI</name>
<sequence>MKHFSHPHDLRTIEVPSENLTKSKTCFGCNLPLFGSCYTCSSCNFYLHKSCSNLPQSTLNKFHQKHPLRLLYPPNCTTAPCHLCGTSCSPTFTYNCSLCNFNIHANCAHLYETKSRDDNEHHVLSFFKKKLNELKTAKSEIDSAKTLINSLKDEMSGQADEEIRQQQVLVRQKKEAAALQQHENEMILQQRRNNLFLQRMKNASDSIDFMGQIGTSSNYKIYRY</sequence>
<accession>A0A6N2CAE2</accession>
<dbReference type="EMBL" id="RXGB01000375">
    <property type="protein sequence ID" value="TMX03749.1"/>
    <property type="molecule type" value="Genomic_DNA"/>
</dbReference>
<evidence type="ECO:0000313" key="3">
    <source>
        <dbReference type="EMBL" id="TMX03749.1"/>
    </source>
</evidence>
<reference evidence="3" key="1">
    <citation type="submission" date="2019-05" db="EMBL/GenBank/DDBJ databases">
        <title>The de novo reference genome and transcriptome assemblies of the wild tomato species Solanum chilense.</title>
        <authorList>
            <person name="Stam R."/>
            <person name="Nosenko T."/>
            <person name="Hoerger A.C."/>
            <person name="Stephan W."/>
            <person name="Seidel M.A."/>
            <person name="Kuhn J.M.M."/>
            <person name="Haberer G."/>
            <person name="Tellier A."/>
        </authorList>
    </citation>
    <scope>NUCLEOTIDE SEQUENCE</scope>
    <source>
        <tissue evidence="3">Mature leaves</tissue>
    </source>
</reference>
<organism evidence="3">
    <name type="scientific">Solanum chilense</name>
    <name type="common">Tomato</name>
    <name type="synonym">Lycopersicon chilense</name>
    <dbReference type="NCBI Taxonomy" id="4083"/>
    <lineage>
        <taxon>Eukaryota</taxon>
        <taxon>Viridiplantae</taxon>
        <taxon>Streptophyta</taxon>
        <taxon>Embryophyta</taxon>
        <taxon>Tracheophyta</taxon>
        <taxon>Spermatophyta</taxon>
        <taxon>Magnoliopsida</taxon>
        <taxon>eudicotyledons</taxon>
        <taxon>Gunneridae</taxon>
        <taxon>Pentapetalae</taxon>
        <taxon>asterids</taxon>
        <taxon>lamiids</taxon>
        <taxon>Solanales</taxon>
        <taxon>Solanaceae</taxon>
        <taxon>Solanoideae</taxon>
        <taxon>Solaneae</taxon>
        <taxon>Solanum</taxon>
        <taxon>Solanum subgen. Lycopersicon</taxon>
    </lineage>
</organism>
<dbReference type="InterPro" id="IPR046349">
    <property type="entry name" value="C1-like_sf"/>
</dbReference>
<comment type="caution">
    <text evidence="3">The sequence shown here is derived from an EMBL/GenBank/DDBJ whole genome shotgun (WGS) entry which is preliminary data.</text>
</comment>
<dbReference type="InterPro" id="IPR004146">
    <property type="entry name" value="DC1"/>
</dbReference>
<dbReference type="PANTHER" id="PTHR46288">
    <property type="entry name" value="PHORBOL-ESTER/DAG-TYPE DOMAIN-CONTAINING PROTEIN"/>
    <property type="match status" value="1"/>
</dbReference>
<dbReference type="PANTHER" id="PTHR46288:SF68">
    <property type="entry name" value="DC1 DOMAIN-CONTAINING PROTEIN"/>
    <property type="match status" value="1"/>
</dbReference>
<evidence type="ECO:0000259" key="2">
    <source>
        <dbReference type="Pfam" id="PF03107"/>
    </source>
</evidence>
<proteinExistence type="predicted"/>
<evidence type="ECO:0000256" key="1">
    <source>
        <dbReference type="ARBA" id="ARBA00022737"/>
    </source>
</evidence>
<dbReference type="AlphaFoldDB" id="A0A6N2CAE2"/>
<feature type="domain" description="DC1" evidence="2">
    <location>
        <begin position="4"/>
        <end position="51"/>
    </location>
</feature>
<keyword evidence="1" id="KW-0677">Repeat</keyword>
<gene>
    <name evidence="3" type="ORF">EJD97_014466</name>
</gene>
<dbReference type="Pfam" id="PF03107">
    <property type="entry name" value="C1_2"/>
    <property type="match status" value="2"/>
</dbReference>
<dbReference type="SUPFAM" id="SSF57889">
    <property type="entry name" value="Cysteine-rich domain"/>
    <property type="match status" value="1"/>
</dbReference>
<feature type="domain" description="DC1" evidence="2">
    <location>
        <begin position="62"/>
        <end position="108"/>
    </location>
</feature>
<protein>
    <recommendedName>
        <fullName evidence="2">DC1 domain-containing protein</fullName>
    </recommendedName>
</protein>